<gene>
    <name evidence="14" type="ordered locus">Mahau_2587</name>
</gene>
<reference evidence="14 15" key="2">
    <citation type="journal article" date="2011" name="Stand. Genomic Sci.">
        <title>Complete genome sequence of Mahella australiensis type strain (50-1 BON).</title>
        <authorList>
            <person name="Sikorski J."/>
            <person name="Teshima H."/>
            <person name="Nolan M."/>
            <person name="Lucas S."/>
            <person name="Hammon N."/>
            <person name="Deshpande S."/>
            <person name="Cheng J.F."/>
            <person name="Pitluck S."/>
            <person name="Liolios K."/>
            <person name="Pagani I."/>
            <person name="Ivanova N."/>
            <person name="Huntemann M."/>
            <person name="Mavromatis K."/>
            <person name="Ovchinikova G."/>
            <person name="Pati A."/>
            <person name="Tapia R."/>
            <person name="Han C."/>
            <person name="Goodwin L."/>
            <person name="Chen A."/>
            <person name="Palaniappan K."/>
            <person name="Land M."/>
            <person name="Hauser L."/>
            <person name="Ngatchou-Djao O.D."/>
            <person name="Rohde M."/>
            <person name="Pukall R."/>
            <person name="Spring S."/>
            <person name="Abt B."/>
            <person name="Goker M."/>
            <person name="Detter J.C."/>
            <person name="Woyke T."/>
            <person name="Bristow J."/>
            <person name="Markowitz V."/>
            <person name="Hugenholtz P."/>
            <person name="Eisen J.A."/>
            <person name="Kyrpides N.C."/>
            <person name="Klenk H.P."/>
            <person name="Lapidus A."/>
        </authorList>
    </citation>
    <scope>NUCLEOTIDE SEQUENCE [LARGE SCALE GENOMIC DNA]</scope>
    <source>
        <strain evidence="15">DSM 15567 / CIP 107919 / 50-1 BON</strain>
    </source>
</reference>
<dbReference type="AlphaFoldDB" id="F3ZY36"/>
<dbReference type="HOGENOM" id="CLU_012893_5_3_9"/>
<dbReference type="InterPro" id="IPR050222">
    <property type="entry name" value="MATE_MdtK"/>
</dbReference>
<dbReference type="STRING" id="697281.Mahau_2587"/>
<feature type="transmembrane region" description="Helical" evidence="13">
    <location>
        <begin position="164"/>
        <end position="187"/>
    </location>
</feature>
<dbReference type="Pfam" id="PF01554">
    <property type="entry name" value="MatE"/>
    <property type="match status" value="2"/>
</dbReference>
<dbReference type="PANTHER" id="PTHR43298:SF2">
    <property type="entry name" value="FMN_FAD EXPORTER YEEO-RELATED"/>
    <property type="match status" value="1"/>
</dbReference>
<dbReference type="GO" id="GO:0005886">
    <property type="term" value="C:plasma membrane"/>
    <property type="evidence" value="ECO:0007669"/>
    <property type="project" value="UniProtKB-SubCell"/>
</dbReference>
<evidence type="ECO:0000313" key="15">
    <source>
        <dbReference type="Proteomes" id="UP000008457"/>
    </source>
</evidence>
<keyword evidence="11 13" id="KW-0472">Membrane</keyword>
<dbReference type="RefSeq" id="WP_013782155.1">
    <property type="nucleotide sequence ID" value="NC_015520.1"/>
</dbReference>
<comment type="subcellular location">
    <subcellularLocation>
        <location evidence="2">Cell membrane</location>
        <topology evidence="2">Multi-pass membrane protein</topology>
    </subcellularLocation>
</comment>
<evidence type="ECO:0000256" key="13">
    <source>
        <dbReference type="SAM" id="Phobius"/>
    </source>
</evidence>
<keyword evidence="6" id="KW-0050">Antiport</keyword>
<dbReference type="InterPro" id="IPR048279">
    <property type="entry name" value="MdtK-like"/>
</dbReference>
<evidence type="ECO:0000256" key="7">
    <source>
        <dbReference type="ARBA" id="ARBA00022475"/>
    </source>
</evidence>
<dbReference type="GO" id="GO:0015297">
    <property type="term" value="F:antiporter activity"/>
    <property type="evidence" value="ECO:0007669"/>
    <property type="project" value="UniProtKB-KW"/>
</dbReference>
<proteinExistence type="inferred from homology"/>
<evidence type="ECO:0000313" key="14">
    <source>
        <dbReference type="EMBL" id="AEE97732.1"/>
    </source>
</evidence>
<keyword evidence="8 13" id="KW-0812">Transmembrane</keyword>
<keyword evidence="9 13" id="KW-1133">Transmembrane helix</keyword>
<dbReference type="GO" id="GO:0042910">
    <property type="term" value="F:xenobiotic transmembrane transporter activity"/>
    <property type="evidence" value="ECO:0007669"/>
    <property type="project" value="InterPro"/>
</dbReference>
<dbReference type="eggNOG" id="COG0534">
    <property type="taxonomic scope" value="Bacteria"/>
</dbReference>
<keyword evidence="7" id="KW-1003">Cell membrane</keyword>
<comment type="similarity">
    <text evidence="3">Belongs to the multi antimicrobial extrusion (MATE) (TC 2.A.66.1) family.</text>
</comment>
<dbReference type="InterPro" id="IPR002528">
    <property type="entry name" value="MATE_fam"/>
</dbReference>
<organism evidence="14 15">
    <name type="scientific">Mahella australiensis (strain DSM 15567 / CIP 107919 / 50-1 BON)</name>
    <dbReference type="NCBI Taxonomy" id="697281"/>
    <lineage>
        <taxon>Bacteria</taxon>
        <taxon>Bacillati</taxon>
        <taxon>Bacillota</taxon>
        <taxon>Clostridia</taxon>
        <taxon>Thermoanaerobacterales</taxon>
        <taxon>Thermoanaerobacterales Family IV. Incertae Sedis</taxon>
        <taxon>Mahella</taxon>
    </lineage>
</organism>
<name>F3ZY36_MAHA5</name>
<evidence type="ECO:0000256" key="4">
    <source>
        <dbReference type="ARBA" id="ARBA00020268"/>
    </source>
</evidence>
<feature type="transmembrane region" description="Helical" evidence="13">
    <location>
        <begin position="55"/>
        <end position="75"/>
    </location>
</feature>
<dbReference type="CDD" id="cd13137">
    <property type="entry name" value="MATE_NorM_like"/>
    <property type="match status" value="1"/>
</dbReference>
<dbReference type="EMBL" id="CP002360">
    <property type="protein sequence ID" value="AEE97732.1"/>
    <property type="molecule type" value="Genomic_DNA"/>
</dbReference>
<dbReference type="NCBIfam" id="TIGR00797">
    <property type="entry name" value="matE"/>
    <property type="match status" value="1"/>
</dbReference>
<evidence type="ECO:0000256" key="3">
    <source>
        <dbReference type="ARBA" id="ARBA00010199"/>
    </source>
</evidence>
<keyword evidence="5" id="KW-0813">Transport</keyword>
<evidence type="ECO:0000256" key="10">
    <source>
        <dbReference type="ARBA" id="ARBA00023065"/>
    </source>
</evidence>
<dbReference type="PANTHER" id="PTHR43298">
    <property type="entry name" value="MULTIDRUG RESISTANCE PROTEIN NORM-RELATED"/>
    <property type="match status" value="1"/>
</dbReference>
<keyword evidence="10" id="KW-0406">Ion transport</keyword>
<reference evidence="15" key="1">
    <citation type="submission" date="2010-11" db="EMBL/GenBank/DDBJ databases">
        <title>The complete genome of Mahella australiensis DSM 15567.</title>
        <authorList>
            <consortium name="US DOE Joint Genome Institute (JGI-PGF)"/>
            <person name="Lucas S."/>
            <person name="Copeland A."/>
            <person name="Lapidus A."/>
            <person name="Bruce D."/>
            <person name="Goodwin L."/>
            <person name="Pitluck S."/>
            <person name="Kyrpides N."/>
            <person name="Mavromatis K."/>
            <person name="Pagani I."/>
            <person name="Ivanova N."/>
            <person name="Teshima H."/>
            <person name="Brettin T."/>
            <person name="Detter J.C."/>
            <person name="Han C."/>
            <person name="Tapia R."/>
            <person name="Land M."/>
            <person name="Hauser L."/>
            <person name="Markowitz V."/>
            <person name="Cheng J.-F."/>
            <person name="Hugenholtz P."/>
            <person name="Woyke T."/>
            <person name="Wu D."/>
            <person name="Spring S."/>
            <person name="Pukall R."/>
            <person name="Steenblock K."/>
            <person name="Schneider S."/>
            <person name="Klenk H.-P."/>
            <person name="Eisen J.A."/>
        </authorList>
    </citation>
    <scope>NUCLEOTIDE SEQUENCE [LARGE SCALE GENOMIC DNA]</scope>
    <source>
        <strain evidence="15">DSM 15567 / CIP 107919 / 50-1 BON</strain>
    </source>
</reference>
<evidence type="ECO:0000256" key="12">
    <source>
        <dbReference type="ARBA" id="ARBA00031636"/>
    </source>
</evidence>
<feature type="transmembrane region" description="Helical" evidence="13">
    <location>
        <begin position="199"/>
        <end position="222"/>
    </location>
</feature>
<feature type="transmembrane region" description="Helical" evidence="13">
    <location>
        <begin position="265"/>
        <end position="285"/>
    </location>
</feature>
<dbReference type="KEGG" id="mas:Mahau_2587"/>
<feature type="transmembrane region" description="Helical" evidence="13">
    <location>
        <begin position="12"/>
        <end position="35"/>
    </location>
</feature>
<feature type="transmembrane region" description="Helical" evidence="13">
    <location>
        <begin position="364"/>
        <end position="383"/>
    </location>
</feature>
<accession>F3ZY36</accession>
<sequence>MSKIVIRSDVFRLTIPIITEQIFVMSMGVVNTVLASRIGKEAVSAIGMVDSINNILIAFFSSLAVGSTVVVAQYAGQGKIREANETVKQALFSGLLLSIIVTVALWIFQVPLINFLFGAADERVMQYSYTYLGITLFTYPLISLTAIACGVLRGASDTKTPMVVTVFMNIVNIILSYVLIYGLRINIFSIDLSIPRLEVMGAALGIAIARAIGTGIIMFILFNGSKIIKLTGLKQFKIDSYMQRSIFSVGLPAGIESLLFNGGKLITQIFIVGLGTVAIASNSIANSIFSLVNIPGNALSIAATTMVGRSMGKGDSDEARDTLLYLTKVSMLCMLALCVISFIFARPLVAIYSRDADVINLSALLVRLCSISTPILWPAAFVLPAGLKGAGDAKYTLLTSMIGMWAFRVVLGYVFCIPLKMGVVGIWIGMFVDWLVRGALYYSRLKGDKWKSNTVIKAR</sequence>
<evidence type="ECO:0000256" key="2">
    <source>
        <dbReference type="ARBA" id="ARBA00004651"/>
    </source>
</evidence>
<evidence type="ECO:0000256" key="5">
    <source>
        <dbReference type="ARBA" id="ARBA00022448"/>
    </source>
</evidence>
<evidence type="ECO:0000256" key="8">
    <source>
        <dbReference type="ARBA" id="ARBA00022692"/>
    </source>
</evidence>
<keyword evidence="15" id="KW-1185">Reference proteome</keyword>
<dbReference type="PIRSF" id="PIRSF006603">
    <property type="entry name" value="DinF"/>
    <property type="match status" value="1"/>
</dbReference>
<feature type="transmembrane region" description="Helical" evidence="13">
    <location>
        <begin position="95"/>
        <end position="117"/>
    </location>
</feature>
<evidence type="ECO:0000256" key="11">
    <source>
        <dbReference type="ARBA" id="ARBA00023136"/>
    </source>
</evidence>
<dbReference type="GO" id="GO:0006811">
    <property type="term" value="P:monoatomic ion transport"/>
    <property type="evidence" value="ECO:0007669"/>
    <property type="project" value="UniProtKB-KW"/>
</dbReference>
<feature type="transmembrane region" description="Helical" evidence="13">
    <location>
        <begin position="323"/>
        <end position="344"/>
    </location>
</feature>
<feature type="transmembrane region" description="Helical" evidence="13">
    <location>
        <begin position="129"/>
        <end position="152"/>
    </location>
</feature>
<evidence type="ECO:0000256" key="6">
    <source>
        <dbReference type="ARBA" id="ARBA00022449"/>
    </source>
</evidence>
<protein>
    <recommendedName>
        <fullName evidence="4">Probable multidrug resistance protein NorM</fullName>
    </recommendedName>
    <alternativeName>
        <fullName evidence="12">Multidrug-efflux transporter</fullName>
    </alternativeName>
</protein>
<evidence type="ECO:0000256" key="1">
    <source>
        <dbReference type="ARBA" id="ARBA00003408"/>
    </source>
</evidence>
<dbReference type="Proteomes" id="UP000008457">
    <property type="component" value="Chromosome"/>
</dbReference>
<feature type="transmembrane region" description="Helical" evidence="13">
    <location>
        <begin position="421"/>
        <end position="442"/>
    </location>
</feature>
<feature type="transmembrane region" description="Helical" evidence="13">
    <location>
        <begin position="395"/>
        <end position="415"/>
    </location>
</feature>
<comment type="function">
    <text evidence="1">Multidrug efflux pump.</text>
</comment>
<evidence type="ECO:0000256" key="9">
    <source>
        <dbReference type="ARBA" id="ARBA00022989"/>
    </source>
</evidence>